<protein>
    <submittedName>
        <fullName evidence="1">GYD domain-containing protein</fullName>
    </submittedName>
</protein>
<proteinExistence type="predicted"/>
<name>A0A372DQM1_9GAMM</name>
<comment type="caution">
    <text evidence="1">The sequence shown here is derived from an EMBL/GenBank/DDBJ whole genome shotgun (WGS) entry which is preliminary data.</text>
</comment>
<dbReference type="EMBL" id="QVPD01000002">
    <property type="protein sequence ID" value="RFP61839.1"/>
    <property type="molecule type" value="Genomic_DNA"/>
</dbReference>
<gene>
    <name evidence="1" type="ORF">D0Y53_01895</name>
</gene>
<evidence type="ECO:0000313" key="2">
    <source>
        <dbReference type="Proteomes" id="UP000262917"/>
    </source>
</evidence>
<keyword evidence="2" id="KW-1185">Reference proteome</keyword>
<dbReference type="AlphaFoldDB" id="A0A372DQM1"/>
<dbReference type="Proteomes" id="UP000262917">
    <property type="component" value="Unassembled WGS sequence"/>
</dbReference>
<evidence type="ECO:0000313" key="1">
    <source>
        <dbReference type="EMBL" id="RFP61839.1"/>
    </source>
</evidence>
<reference evidence="1 2" key="1">
    <citation type="submission" date="2018-08" db="EMBL/GenBank/DDBJ databases">
        <title>Lysobacter weifangensis sp. nov., a new member of the family 'Xanthomonadaceae', isolated from soil in a farmland.</title>
        <authorList>
            <person name="Zhao H."/>
        </authorList>
    </citation>
    <scope>NUCLEOTIDE SEQUENCE [LARGE SCALE GENOMIC DNA]</scope>
    <source>
        <strain evidence="1 2">WF-2</strain>
    </source>
</reference>
<sequence length="143" mass="15013">MSPVGRPPALTRIKVRRRGDAMVAAPSLRSTPMPLFITQGRFTPDAMRAMLAKPEDRAASVSQLFAQSGGRLLAYYMTFGEYDFLVVSEGPFEGVATSAIVVAAGGGITHLKTALAMTSSEMKEAFVRAGTVAASFRPAGTGG</sequence>
<dbReference type="Pfam" id="PF08734">
    <property type="entry name" value="GYD"/>
    <property type="match status" value="1"/>
</dbReference>
<organism evidence="1 2">
    <name type="scientific">Cognatiluteimonas weifangensis</name>
    <dbReference type="NCBI Taxonomy" id="2303539"/>
    <lineage>
        <taxon>Bacteria</taxon>
        <taxon>Pseudomonadati</taxon>
        <taxon>Pseudomonadota</taxon>
        <taxon>Gammaproteobacteria</taxon>
        <taxon>Lysobacterales</taxon>
        <taxon>Lysobacteraceae</taxon>
        <taxon>Cognatiluteimonas</taxon>
    </lineage>
</organism>
<accession>A0A372DQM1</accession>
<dbReference type="InterPro" id="IPR014845">
    <property type="entry name" value="GYD/TTHA1554"/>
</dbReference>